<reference evidence="4" key="2">
    <citation type="submission" date="2014-06" db="EMBL/GenBank/DDBJ databases">
        <authorList>
            <person name="Ju J."/>
            <person name="Zhang J."/>
        </authorList>
    </citation>
    <scope>NUCLEOTIDE SEQUENCE</scope>
    <source>
        <strain evidence="4">SscI8</strain>
    </source>
</reference>
<evidence type="ECO:0000256" key="1">
    <source>
        <dbReference type="SAM" id="MobiDB-lite"/>
    </source>
</evidence>
<name>A0A0F7RUI3_9BASI</name>
<feature type="chain" id="PRO_5015038966" evidence="2">
    <location>
        <begin position="23"/>
        <end position="325"/>
    </location>
</feature>
<feature type="compositionally biased region" description="Low complexity" evidence="1">
    <location>
        <begin position="51"/>
        <end position="67"/>
    </location>
</feature>
<organism evidence="3 5">
    <name type="scientific">Sporisorium scitamineum</name>
    <dbReference type="NCBI Taxonomy" id="49012"/>
    <lineage>
        <taxon>Eukaryota</taxon>
        <taxon>Fungi</taxon>
        <taxon>Dikarya</taxon>
        <taxon>Basidiomycota</taxon>
        <taxon>Ustilaginomycotina</taxon>
        <taxon>Ustilaginomycetes</taxon>
        <taxon>Ustilaginales</taxon>
        <taxon>Ustilaginaceae</taxon>
        <taxon>Sporisorium</taxon>
    </lineage>
</organism>
<dbReference type="AlphaFoldDB" id="A0A0F7RUI3"/>
<reference evidence="5" key="1">
    <citation type="submission" date="2014-06" db="EMBL/GenBank/DDBJ databases">
        <authorList>
            <person name="Berkman P.J."/>
        </authorList>
    </citation>
    <scope>NUCLEOTIDE SEQUENCE [LARGE SCALE GENOMIC DNA]</scope>
</reference>
<dbReference type="EMBL" id="LK056692">
    <property type="protein sequence ID" value="CDU26031.1"/>
    <property type="molecule type" value="Genomic_DNA"/>
</dbReference>
<sequence>MRSTTLSLVLGITFVGLGLVSAIPMHPWRPPYNYGYPPSGQPPHGWSNEASQSGSSPSTYSSQGWSGEALHPPYTDSSQHQPWQYPYINQASAHRAHPGVYDLYKEDLGMVNLLEENRLDHSIQETQADAAAGSSSSAPQPPPAKRRRFPPLWEPKSFEGFPRIEAVPTKHAKVVLIRVDQSNEDDLQRFRDDLQRLRNLFGTSMKWAGKSELESYTDVYLKNIWPLRRTSRNLPLEGTSPNGSPLWIYMTEHGTDPRKNRTPEGTTLLERNHHLVWGIPKTIEKARGKSNQIVFYGAVYFDQRNRFEIDSSVRNALRQANLAPK</sequence>
<protein>
    <submittedName>
        <fullName evidence="4">Related to Effector family protein Eff1</fullName>
    </submittedName>
</protein>
<evidence type="ECO:0000313" key="3">
    <source>
        <dbReference type="EMBL" id="CDS00556.1"/>
    </source>
</evidence>
<feature type="region of interest" description="Disordered" evidence="1">
    <location>
        <begin position="43"/>
        <end position="78"/>
    </location>
</feature>
<dbReference type="OrthoDB" id="10596910at2759"/>
<feature type="region of interest" description="Disordered" evidence="1">
    <location>
        <begin position="127"/>
        <end position="150"/>
    </location>
</feature>
<feature type="compositionally biased region" description="Low complexity" evidence="1">
    <location>
        <begin position="128"/>
        <end position="138"/>
    </location>
</feature>
<reference evidence="3" key="3">
    <citation type="submission" date="2014-06" db="EMBL/GenBank/DDBJ databases">
        <authorList>
            <person name="Berkman J.Paul."/>
        </authorList>
    </citation>
    <scope>NUCLEOTIDE SEQUENCE [LARGE SCALE GENOMIC DNA]</scope>
</reference>
<evidence type="ECO:0000313" key="4">
    <source>
        <dbReference type="EMBL" id="CDU26031.1"/>
    </source>
</evidence>
<keyword evidence="2" id="KW-0732">Signal</keyword>
<gene>
    <name evidence="3" type="primary">SSCI45930.1</name>
    <name evidence="4" type="ORF">SPSC_06202</name>
</gene>
<proteinExistence type="predicted"/>
<evidence type="ECO:0000256" key="2">
    <source>
        <dbReference type="SAM" id="SignalP"/>
    </source>
</evidence>
<keyword evidence="5" id="KW-1185">Reference proteome</keyword>
<dbReference type="Proteomes" id="UP000242770">
    <property type="component" value="Unassembled WGS sequence"/>
</dbReference>
<accession>A0A0F7RUI3</accession>
<feature type="signal peptide" evidence="2">
    <location>
        <begin position="1"/>
        <end position="22"/>
    </location>
</feature>
<evidence type="ECO:0000313" key="5">
    <source>
        <dbReference type="Proteomes" id="UP000242770"/>
    </source>
</evidence>
<dbReference type="EMBL" id="CCFA01002759">
    <property type="protein sequence ID" value="CDS00556.1"/>
    <property type="molecule type" value="Genomic_DNA"/>
</dbReference>